<dbReference type="EMBL" id="JYDP01000096">
    <property type="protein sequence ID" value="KRZ07831.1"/>
    <property type="molecule type" value="Genomic_DNA"/>
</dbReference>
<dbReference type="Proteomes" id="UP000055024">
    <property type="component" value="Unassembled WGS sequence"/>
</dbReference>
<dbReference type="OrthoDB" id="10481585at2759"/>
<dbReference type="AlphaFoldDB" id="A0A0V1HBB1"/>
<evidence type="ECO:0000313" key="2">
    <source>
        <dbReference type="Proteomes" id="UP000055024"/>
    </source>
</evidence>
<name>A0A0V1HBB1_9BILA</name>
<proteinExistence type="predicted"/>
<accession>A0A0V1HBB1</accession>
<protein>
    <submittedName>
        <fullName evidence="1">Uncharacterized protein</fullName>
    </submittedName>
</protein>
<organism evidence="1 2">
    <name type="scientific">Trichinella zimbabwensis</name>
    <dbReference type="NCBI Taxonomy" id="268475"/>
    <lineage>
        <taxon>Eukaryota</taxon>
        <taxon>Metazoa</taxon>
        <taxon>Ecdysozoa</taxon>
        <taxon>Nematoda</taxon>
        <taxon>Enoplea</taxon>
        <taxon>Dorylaimia</taxon>
        <taxon>Trichinellida</taxon>
        <taxon>Trichinellidae</taxon>
        <taxon>Trichinella</taxon>
    </lineage>
</organism>
<keyword evidence="2" id="KW-1185">Reference proteome</keyword>
<evidence type="ECO:0000313" key="1">
    <source>
        <dbReference type="EMBL" id="KRZ07831.1"/>
    </source>
</evidence>
<gene>
    <name evidence="1" type="ORF">T11_7178</name>
</gene>
<comment type="caution">
    <text evidence="1">The sequence shown here is derived from an EMBL/GenBank/DDBJ whole genome shotgun (WGS) entry which is preliminary data.</text>
</comment>
<sequence length="90" mass="10131">MSLVHQIQPKHSECRKLVKKFLKFDKTLKSLLAYGKKSQILYTRSTVSINSYQHGSSSSDPQEKRAIAHRLITGIDGMQQLARLPSTSST</sequence>
<reference evidence="1 2" key="1">
    <citation type="submission" date="2015-01" db="EMBL/GenBank/DDBJ databases">
        <title>Evolution of Trichinella species and genotypes.</title>
        <authorList>
            <person name="Korhonen P.K."/>
            <person name="Edoardo P."/>
            <person name="Giuseppe L.R."/>
            <person name="Gasser R.B."/>
        </authorList>
    </citation>
    <scope>NUCLEOTIDE SEQUENCE [LARGE SCALE GENOMIC DNA]</scope>
    <source>
        <strain evidence="1">ISS1029</strain>
    </source>
</reference>